<dbReference type="AlphaFoldDB" id="A0A1B8A4B6"/>
<keyword evidence="4" id="KW-1185">Reference proteome</keyword>
<feature type="region of interest" description="Disordered" evidence="1">
    <location>
        <begin position="255"/>
        <end position="290"/>
    </location>
</feature>
<feature type="region of interest" description="Disordered" evidence="1">
    <location>
        <begin position="56"/>
        <end position="86"/>
    </location>
</feature>
<evidence type="ECO:0000313" key="3">
    <source>
        <dbReference type="EMBL" id="OBS15316.1"/>
    </source>
</evidence>
<dbReference type="Proteomes" id="UP000091967">
    <property type="component" value="Unassembled WGS sequence"/>
</dbReference>
<protein>
    <submittedName>
        <fullName evidence="3">Uncharacterized protein</fullName>
    </submittedName>
</protein>
<feature type="compositionally biased region" description="Low complexity" evidence="1">
    <location>
        <begin position="255"/>
        <end position="271"/>
    </location>
</feature>
<comment type="caution">
    <text evidence="3">The sequence shown here is derived from an EMBL/GenBank/DDBJ whole genome shotgun (WGS) entry which is preliminary data.</text>
</comment>
<gene>
    <name evidence="3" type="ORF">FPOA_13822</name>
    <name evidence="2" type="ORF">FPOA_13950</name>
</gene>
<sequence>MSVSTSVVANDSVMVLLSSGTRKYTTKSKRIDAPSMAALRGKFRGEATMVNYQRGLHRQGMNRDDIDHCPSGSDDDESPSPLQHSSMACLPRDVASMGQAATPNGTLHCAPSDADSETQVCGYRMPYRYEDCHEIPTTVPHEYHGPTVHIDAQLGHPSGAMPHQAYYVTEQGIPGVSTMASSLPTHYHLSQQVEPLALETPKSAPGISASIQSSPSTFYPTSVPGPIVEDGFYTYQTAYATAEYQAATIQYHQHAQQHTVQPQQPVVSEPQHTPDTTEQYYPPSVHPQQEQWTHYDPPIEVTTIGQQPAHGSVAYHNWTTLPKHNPCWYF</sequence>
<accession>A0A1B8A4B6</accession>
<evidence type="ECO:0000313" key="4">
    <source>
        <dbReference type="Proteomes" id="UP000091967"/>
    </source>
</evidence>
<name>A0A1B8A4B6_FUSPO</name>
<organism evidence="3 4">
    <name type="scientific">Fusarium poae</name>
    <dbReference type="NCBI Taxonomy" id="36050"/>
    <lineage>
        <taxon>Eukaryota</taxon>
        <taxon>Fungi</taxon>
        <taxon>Dikarya</taxon>
        <taxon>Ascomycota</taxon>
        <taxon>Pezizomycotina</taxon>
        <taxon>Sordariomycetes</taxon>
        <taxon>Hypocreomycetidae</taxon>
        <taxon>Hypocreales</taxon>
        <taxon>Nectriaceae</taxon>
        <taxon>Fusarium</taxon>
    </lineage>
</organism>
<evidence type="ECO:0000256" key="1">
    <source>
        <dbReference type="SAM" id="MobiDB-lite"/>
    </source>
</evidence>
<dbReference type="EMBL" id="LYXU01000162">
    <property type="protein sequence ID" value="OBS15316.1"/>
    <property type="molecule type" value="Genomic_DNA"/>
</dbReference>
<proteinExistence type="predicted"/>
<evidence type="ECO:0000313" key="2">
    <source>
        <dbReference type="EMBL" id="OBS15166.1"/>
    </source>
</evidence>
<dbReference type="STRING" id="36050.A0A1B8A4B6"/>
<reference evidence="3 4" key="1">
    <citation type="submission" date="2016-06" db="EMBL/GenBank/DDBJ databases">
        <title>Living apart together: crosstalk between the core and supernumerary genomes in a fungal plant pathogen.</title>
        <authorList>
            <person name="Vanheule A."/>
            <person name="Audenaert K."/>
            <person name="Warris S."/>
            <person name="Van De Geest H."/>
            <person name="Schijlen E."/>
            <person name="Hofte M."/>
            <person name="De Saeger S."/>
            <person name="Haesaert G."/>
            <person name="Waalwijk C."/>
            <person name="Van Der Lee T."/>
        </authorList>
    </citation>
    <scope>NUCLEOTIDE SEQUENCE [LARGE SCALE GENOMIC DNA]</scope>
    <source>
        <strain evidence="3 4">2516</strain>
    </source>
</reference>
<dbReference type="EMBL" id="LYXU01000168">
    <property type="protein sequence ID" value="OBS15166.1"/>
    <property type="molecule type" value="Genomic_DNA"/>
</dbReference>